<proteinExistence type="predicted"/>
<feature type="transmembrane region" description="Helical" evidence="6">
    <location>
        <begin position="121"/>
        <end position="142"/>
    </location>
</feature>
<dbReference type="SUPFAM" id="SSF103473">
    <property type="entry name" value="MFS general substrate transporter"/>
    <property type="match status" value="1"/>
</dbReference>
<dbReference type="GO" id="GO:0016020">
    <property type="term" value="C:membrane"/>
    <property type="evidence" value="ECO:0007669"/>
    <property type="project" value="UniProtKB-SubCell"/>
</dbReference>
<dbReference type="EMBL" id="JAGHQM010000123">
    <property type="protein sequence ID" value="KAH0565208.1"/>
    <property type="molecule type" value="Genomic_DNA"/>
</dbReference>
<dbReference type="PANTHER" id="PTHR23502:SF60">
    <property type="entry name" value="MAJOR FACILITATOR SUPERFAMILY (MFS) PROFILE DOMAIN-CONTAINING PROTEIN-RELATED"/>
    <property type="match status" value="1"/>
</dbReference>
<protein>
    <recommendedName>
        <fullName evidence="7">Major facilitator superfamily (MFS) profile domain-containing protein</fullName>
    </recommendedName>
</protein>
<feature type="transmembrane region" description="Helical" evidence="6">
    <location>
        <begin position="433"/>
        <end position="454"/>
    </location>
</feature>
<feature type="transmembrane region" description="Helical" evidence="6">
    <location>
        <begin position="162"/>
        <end position="181"/>
    </location>
</feature>
<evidence type="ECO:0000313" key="8">
    <source>
        <dbReference type="EMBL" id="KAH0565208.1"/>
    </source>
</evidence>
<evidence type="ECO:0000256" key="2">
    <source>
        <dbReference type="ARBA" id="ARBA00022692"/>
    </source>
</evidence>
<dbReference type="FunFam" id="1.20.1250.20:FF:000011">
    <property type="entry name" value="MFS multidrug transporter, putative"/>
    <property type="match status" value="1"/>
</dbReference>
<comment type="subcellular location">
    <subcellularLocation>
        <location evidence="1">Membrane</location>
        <topology evidence="1">Multi-pass membrane protein</topology>
    </subcellularLocation>
</comment>
<dbReference type="InterPro" id="IPR011701">
    <property type="entry name" value="MFS"/>
</dbReference>
<feature type="transmembrane region" description="Helical" evidence="6">
    <location>
        <begin position="216"/>
        <end position="237"/>
    </location>
</feature>
<feature type="compositionally biased region" description="Basic and acidic residues" evidence="5">
    <location>
        <begin position="13"/>
        <end position="39"/>
    </location>
</feature>
<feature type="transmembrane region" description="Helical" evidence="6">
    <location>
        <begin position="249"/>
        <end position="272"/>
    </location>
</feature>
<feature type="transmembrane region" description="Helical" evidence="6">
    <location>
        <begin position="354"/>
        <end position="373"/>
    </location>
</feature>
<dbReference type="Proteomes" id="UP000750711">
    <property type="component" value="Unassembled WGS sequence"/>
</dbReference>
<keyword evidence="4 6" id="KW-0472">Membrane</keyword>
<sequence length="565" mass="61642">MSDNGNPSAPVEPQRRSGELLRIYSHLDDQSVCHGHHNEMQASRWDTPPSTQSASSREDAETELSEKARSSDDSQEGQDLEQGLAIEKGCTPGSVKDPNVVTWDGPDDPENPKNWSKKKKWGITLMVSSFTLISPVSSTMVAPALNAIAKEFHITSVIESQLTLSIFVLAYAVGPLVVGPLSEMYGRVPVLKLANLFYLIFNTACGASRSKGQMTAFRFLSGLGGSAPLALGGGVLSDCWKAEERGKSMSIYSLAPLLGPAIGPIAGGFITMKATWRWVFYATSIACALVQGIGLLYLRETYPPKILLRKARKLRKETGNRDLRTEYEQPDKTLVKTLRTSLVRPFKLLGTQPIIQALALYMAYLYGLMYLVLSTFPTLWEGTYGESVGVGGLNYISLGIGFFLGAQVCAPLQDKIYRHLKTRSRSSSGTPEFRVPLMLPGSFMVPVGLFWYGWSAHAKLHWIMPNIGAAIFTSGTIICFQCIQAYLVDSYTRYAASAVGAATVLRSLAGFTFPLFAPRMYEVLGYGWGNSLLGFVGILLGWPAPLLLWKFGAKLRAKSPFAAGG</sequence>
<evidence type="ECO:0000256" key="1">
    <source>
        <dbReference type="ARBA" id="ARBA00004141"/>
    </source>
</evidence>
<dbReference type="AlphaFoldDB" id="A0A9P8LH47"/>
<feature type="transmembrane region" description="Helical" evidence="6">
    <location>
        <begin position="494"/>
        <end position="516"/>
    </location>
</feature>
<gene>
    <name evidence="8" type="ORF">GP486_001391</name>
</gene>
<evidence type="ECO:0000256" key="6">
    <source>
        <dbReference type="SAM" id="Phobius"/>
    </source>
</evidence>
<accession>A0A9P8LH47</accession>
<dbReference type="PROSITE" id="PS50850">
    <property type="entry name" value="MFS"/>
    <property type="match status" value="1"/>
</dbReference>
<feature type="domain" description="Major facilitator superfamily (MFS) profile" evidence="7">
    <location>
        <begin position="123"/>
        <end position="565"/>
    </location>
</feature>
<dbReference type="GO" id="GO:0022857">
    <property type="term" value="F:transmembrane transporter activity"/>
    <property type="evidence" value="ECO:0007669"/>
    <property type="project" value="InterPro"/>
</dbReference>
<keyword evidence="3 6" id="KW-1133">Transmembrane helix</keyword>
<dbReference type="CDD" id="cd17323">
    <property type="entry name" value="MFS_Tpo1_MDR_like"/>
    <property type="match status" value="1"/>
</dbReference>
<dbReference type="InterPro" id="IPR036259">
    <property type="entry name" value="MFS_trans_sf"/>
</dbReference>
<feature type="transmembrane region" description="Helical" evidence="6">
    <location>
        <begin position="466"/>
        <end position="487"/>
    </location>
</feature>
<evidence type="ECO:0000256" key="3">
    <source>
        <dbReference type="ARBA" id="ARBA00022989"/>
    </source>
</evidence>
<evidence type="ECO:0000313" key="9">
    <source>
        <dbReference type="Proteomes" id="UP000750711"/>
    </source>
</evidence>
<dbReference type="Gene3D" id="1.20.1250.20">
    <property type="entry name" value="MFS general substrate transporter like domains"/>
    <property type="match status" value="1"/>
</dbReference>
<reference evidence="8" key="1">
    <citation type="submission" date="2021-03" db="EMBL/GenBank/DDBJ databases">
        <title>Comparative genomics and phylogenomic investigation of the class Geoglossomycetes provide insights into ecological specialization and systematics.</title>
        <authorList>
            <person name="Melie T."/>
            <person name="Pirro S."/>
            <person name="Miller A.N."/>
            <person name="Quandt A."/>
        </authorList>
    </citation>
    <scope>NUCLEOTIDE SEQUENCE</scope>
    <source>
        <strain evidence="8">CAQ_001_2017</strain>
    </source>
</reference>
<dbReference type="PANTHER" id="PTHR23502">
    <property type="entry name" value="MAJOR FACILITATOR SUPERFAMILY"/>
    <property type="match status" value="1"/>
</dbReference>
<feature type="region of interest" description="Disordered" evidence="5">
    <location>
        <begin position="1"/>
        <end position="115"/>
    </location>
</feature>
<organism evidence="8 9">
    <name type="scientific">Trichoglossum hirsutum</name>
    <dbReference type="NCBI Taxonomy" id="265104"/>
    <lineage>
        <taxon>Eukaryota</taxon>
        <taxon>Fungi</taxon>
        <taxon>Dikarya</taxon>
        <taxon>Ascomycota</taxon>
        <taxon>Pezizomycotina</taxon>
        <taxon>Geoglossomycetes</taxon>
        <taxon>Geoglossales</taxon>
        <taxon>Geoglossaceae</taxon>
        <taxon>Trichoglossum</taxon>
    </lineage>
</organism>
<dbReference type="InterPro" id="IPR020846">
    <property type="entry name" value="MFS_dom"/>
</dbReference>
<feature type="transmembrane region" description="Helical" evidence="6">
    <location>
        <begin position="528"/>
        <end position="549"/>
    </location>
</feature>
<evidence type="ECO:0000256" key="5">
    <source>
        <dbReference type="SAM" id="MobiDB-lite"/>
    </source>
</evidence>
<feature type="transmembrane region" description="Helical" evidence="6">
    <location>
        <begin position="278"/>
        <end position="298"/>
    </location>
</feature>
<keyword evidence="2 6" id="KW-0812">Transmembrane</keyword>
<keyword evidence="9" id="KW-1185">Reference proteome</keyword>
<evidence type="ECO:0000259" key="7">
    <source>
        <dbReference type="PROSITE" id="PS50850"/>
    </source>
</evidence>
<comment type="caution">
    <text evidence="8">The sequence shown here is derived from an EMBL/GenBank/DDBJ whole genome shotgun (WGS) entry which is preliminary data.</text>
</comment>
<name>A0A9P8LH47_9PEZI</name>
<feature type="transmembrane region" description="Helical" evidence="6">
    <location>
        <begin position="193"/>
        <end position="210"/>
    </location>
</feature>
<dbReference type="Pfam" id="PF07690">
    <property type="entry name" value="MFS_1"/>
    <property type="match status" value="1"/>
</dbReference>
<feature type="compositionally biased region" description="Basic and acidic residues" evidence="5">
    <location>
        <begin position="56"/>
        <end position="72"/>
    </location>
</feature>
<feature type="transmembrane region" description="Helical" evidence="6">
    <location>
        <begin position="393"/>
        <end position="412"/>
    </location>
</feature>
<evidence type="ECO:0000256" key="4">
    <source>
        <dbReference type="ARBA" id="ARBA00023136"/>
    </source>
</evidence>